<accession>A0ABD3NK36</accession>
<reference evidence="3 4" key="1">
    <citation type="submission" date="2024-10" db="EMBL/GenBank/DDBJ databases">
        <title>Updated reference genomes for cyclostephanoid diatoms.</title>
        <authorList>
            <person name="Roberts W.R."/>
            <person name="Alverson A.J."/>
        </authorList>
    </citation>
    <scope>NUCLEOTIDE SEQUENCE [LARGE SCALE GENOMIC DNA]</scope>
    <source>
        <strain evidence="3 4">AJA276-08</strain>
    </source>
</reference>
<dbReference type="AlphaFoldDB" id="A0ABD3NK36"/>
<feature type="region of interest" description="Disordered" evidence="2">
    <location>
        <begin position="1"/>
        <end position="27"/>
    </location>
</feature>
<gene>
    <name evidence="3" type="ORF">ACHAW5_005474</name>
</gene>
<protein>
    <submittedName>
        <fullName evidence="3">Uncharacterized protein</fullName>
    </submittedName>
</protein>
<keyword evidence="4" id="KW-1185">Reference proteome</keyword>
<sequence length="801" mass="91939">MRFQWLHRAGSDTGPDGSSLKSLPGKIPMSTDVGITRLWRQSQDVGITDGGGGRGREARLDEASDDRVVDNLLARRAEAKRKKSEAERMMMLIEGLSQLKHAASGGGGGWRQRREHRRVENERVEEAVVELLPKMREASILNSSKYRWRGGSRRNDNDWEVKSLPAKKAYDERRMLVEISNKNDVKTKDSLKASIKLLRQRKSKLENDVRGLSSELANATARRAELLDDIQSRGEELASLQRDARSVGEGKERSEAECKALRAEAKALAERLGGEKIALLKAEKEREEALRLLKEAVDEHDRMEKATNSRIAELEAEATKRMNQVLADEDRILRERARLLAMANEADAVGARLKKEAQRIAKRQAELDEEKRHRGGEIQDQAKELKMRAVILQAQEDSIANREVSCRESEEALSERERVCAEREGEIEDREKNLKMRNVVVQEKEDACEQRTKFIKDEETKLMGVNISLNNRAEELAKMEDACSRREGEMDVALRNLEERERNCDAKLNKALLHEELVSKREKSEREALCAKREEDVASRTVIVTEREKSCAQCEIDLERRRRQVVEDEDAQSKERERLRSLEWSLAEREAACSKSRDDLSKRLGDITEHERCVRRDQEKVQSERKVLADEREEFDNLKGDFQQEKIKSQTLLDEQSEKLAAQLVAQERSMHVSMSQLEQEQRRLDDEGSKLQRELINLAKQTEILVTREESLNRRERMLSSQADQLSRAMEHLSKDRSQLESKASAVAAKEEALIKERADIDRQKSRLIESSKKTADGAHKREKEVAAFMERLKGTIEYK</sequence>
<evidence type="ECO:0000256" key="1">
    <source>
        <dbReference type="SAM" id="Coils"/>
    </source>
</evidence>
<dbReference type="EMBL" id="JALLAZ020001419">
    <property type="protein sequence ID" value="KAL3775301.1"/>
    <property type="molecule type" value="Genomic_DNA"/>
</dbReference>
<organism evidence="3 4">
    <name type="scientific">Stephanodiscus triporus</name>
    <dbReference type="NCBI Taxonomy" id="2934178"/>
    <lineage>
        <taxon>Eukaryota</taxon>
        <taxon>Sar</taxon>
        <taxon>Stramenopiles</taxon>
        <taxon>Ochrophyta</taxon>
        <taxon>Bacillariophyta</taxon>
        <taxon>Coscinodiscophyceae</taxon>
        <taxon>Thalassiosirophycidae</taxon>
        <taxon>Stephanodiscales</taxon>
        <taxon>Stephanodiscaceae</taxon>
        <taxon>Stephanodiscus</taxon>
    </lineage>
</organism>
<dbReference type="Proteomes" id="UP001530315">
    <property type="component" value="Unassembled WGS sequence"/>
</dbReference>
<evidence type="ECO:0000256" key="2">
    <source>
        <dbReference type="SAM" id="MobiDB-lite"/>
    </source>
</evidence>
<feature type="coiled-coil region" evidence="1">
    <location>
        <begin position="188"/>
        <end position="317"/>
    </location>
</feature>
<proteinExistence type="predicted"/>
<comment type="caution">
    <text evidence="3">The sequence shown here is derived from an EMBL/GenBank/DDBJ whole genome shotgun (WGS) entry which is preliminary data.</text>
</comment>
<evidence type="ECO:0000313" key="4">
    <source>
        <dbReference type="Proteomes" id="UP001530315"/>
    </source>
</evidence>
<name>A0ABD3NK36_9STRA</name>
<evidence type="ECO:0000313" key="3">
    <source>
        <dbReference type="EMBL" id="KAL3775301.1"/>
    </source>
</evidence>
<keyword evidence="1" id="KW-0175">Coiled coil</keyword>